<name>A0A9W6NT14_9ACTN</name>
<dbReference type="EMBL" id="BSFP01000123">
    <property type="protein sequence ID" value="GLL08038.1"/>
    <property type="molecule type" value="Genomic_DNA"/>
</dbReference>
<keyword evidence="3" id="KW-0804">Transcription</keyword>
<organism evidence="5 6">
    <name type="scientific">Dactylosporangium matsuzakiense</name>
    <dbReference type="NCBI Taxonomy" id="53360"/>
    <lineage>
        <taxon>Bacteria</taxon>
        <taxon>Bacillati</taxon>
        <taxon>Actinomycetota</taxon>
        <taxon>Actinomycetes</taxon>
        <taxon>Micromonosporales</taxon>
        <taxon>Micromonosporaceae</taxon>
        <taxon>Dactylosporangium</taxon>
    </lineage>
</organism>
<protein>
    <recommendedName>
        <fullName evidence="4">HTH deoR-type domain-containing protein</fullName>
    </recommendedName>
</protein>
<dbReference type="SUPFAM" id="SSF46785">
    <property type="entry name" value="Winged helix' DNA-binding domain"/>
    <property type="match status" value="1"/>
</dbReference>
<comment type="caution">
    <text evidence="5">The sequence shown here is derived from an EMBL/GenBank/DDBJ whole genome shotgun (WGS) entry which is preliminary data.</text>
</comment>
<dbReference type="GO" id="GO:0003700">
    <property type="term" value="F:DNA-binding transcription factor activity"/>
    <property type="evidence" value="ECO:0007669"/>
    <property type="project" value="InterPro"/>
</dbReference>
<dbReference type="AlphaFoldDB" id="A0A9W6NT14"/>
<accession>A0A9W6NT14</accession>
<keyword evidence="2" id="KW-0238">DNA-binding</keyword>
<reference evidence="5" key="1">
    <citation type="journal article" date="2014" name="Int. J. Syst. Evol. Microbiol.">
        <title>Complete genome sequence of Corynebacterium casei LMG S-19264T (=DSM 44701T), isolated from a smear-ripened cheese.</title>
        <authorList>
            <consortium name="US DOE Joint Genome Institute (JGI-PGF)"/>
            <person name="Walter F."/>
            <person name="Albersmeier A."/>
            <person name="Kalinowski J."/>
            <person name="Ruckert C."/>
        </authorList>
    </citation>
    <scope>NUCLEOTIDE SEQUENCE</scope>
    <source>
        <strain evidence="5">VKM Ac-1321</strain>
    </source>
</reference>
<evidence type="ECO:0000256" key="3">
    <source>
        <dbReference type="ARBA" id="ARBA00023163"/>
    </source>
</evidence>
<dbReference type="InterPro" id="IPR018356">
    <property type="entry name" value="Tscrpt_reg_HTH_DeoR_CS"/>
</dbReference>
<evidence type="ECO:0000259" key="4">
    <source>
        <dbReference type="PROSITE" id="PS51000"/>
    </source>
</evidence>
<dbReference type="InterPro" id="IPR036390">
    <property type="entry name" value="WH_DNA-bd_sf"/>
</dbReference>
<keyword evidence="1" id="KW-0805">Transcription regulation</keyword>
<sequence length="150" mass="16259">MSGPVSDEVEGGGGYDLLAAERQLKIASMLQEQEFATHVELLALTGSSLSTLRRDLRALERTGAVRRIRGGAARPEGNVRDHRSELEHLLVKALGLVRAGDVGAAEHCIVRAMQMITPLPHHAQPFPARDPAAVYTQRSRAGRPLLARRG</sequence>
<evidence type="ECO:0000256" key="2">
    <source>
        <dbReference type="ARBA" id="ARBA00023125"/>
    </source>
</evidence>
<evidence type="ECO:0000256" key="1">
    <source>
        <dbReference type="ARBA" id="ARBA00023015"/>
    </source>
</evidence>
<dbReference type="InterPro" id="IPR001034">
    <property type="entry name" value="DeoR_HTH"/>
</dbReference>
<reference evidence="5" key="2">
    <citation type="submission" date="2023-01" db="EMBL/GenBank/DDBJ databases">
        <authorList>
            <person name="Sun Q."/>
            <person name="Evtushenko L."/>
        </authorList>
    </citation>
    <scope>NUCLEOTIDE SEQUENCE</scope>
    <source>
        <strain evidence="5">VKM Ac-1321</strain>
    </source>
</reference>
<evidence type="ECO:0000313" key="6">
    <source>
        <dbReference type="Proteomes" id="UP001143480"/>
    </source>
</evidence>
<dbReference type="GO" id="GO:0003677">
    <property type="term" value="F:DNA binding"/>
    <property type="evidence" value="ECO:0007669"/>
    <property type="project" value="UniProtKB-KW"/>
</dbReference>
<proteinExistence type="predicted"/>
<dbReference type="Proteomes" id="UP001143480">
    <property type="component" value="Unassembled WGS sequence"/>
</dbReference>
<gene>
    <name evidence="5" type="ORF">GCM10017581_097980</name>
</gene>
<evidence type="ECO:0000313" key="5">
    <source>
        <dbReference type="EMBL" id="GLL08038.1"/>
    </source>
</evidence>
<dbReference type="Pfam" id="PF08220">
    <property type="entry name" value="HTH_DeoR"/>
    <property type="match status" value="1"/>
</dbReference>
<feature type="domain" description="HTH deoR-type" evidence="4">
    <location>
        <begin position="19"/>
        <end position="74"/>
    </location>
</feature>
<keyword evidence="6" id="KW-1185">Reference proteome</keyword>
<dbReference type="PROSITE" id="PS51000">
    <property type="entry name" value="HTH_DEOR_2"/>
    <property type="match status" value="1"/>
</dbReference>
<dbReference type="PROSITE" id="PS00894">
    <property type="entry name" value="HTH_DEOR_1"/>
    <property type="match status" value="1"/>
</dbReference>
<dbReference type="SMART" id="SM00420">
    <property type="entry name" value="HTH_DEOR"/>
    <property type="match status" value="1"/>
</dbReference>